<dbReference type="GO" id="GO:0006260">
    <property type="term" value="P:DNA replication"/>
    <property type="evidence" value="ECO:0007669"/>
    <property type="project" value="InterPro"/>
</dbReference>
<dbReference type="GO" id="GO:0003887">
    <property type="term" value="F:DNA-directed DNA polymerase activity"/>
    <property type="evidence" value="ECO:0007669"/>
    <property type="project" value="InterPro"/>
</dbReference>
<gene>
    <name evidence="2" type="ORF">DN595_23185</name>
</gene>
<dbReference type="RefSeq" id="WP_058842241.1">
    <property type="nucleotide sequence ID" value="NZ_JAFHGL010000102.1"/>
</dbReference>
<dbReference type="InterPro" id="IPR009052">
    <property type="entry name" value="DNA_pol_III_theta_bac"/>
</dbReference>
<evidence type="ECO:0000256" key="1">
    <source>
        <dbReference type="SAM" id="MobiDB-lite"/>
    </source>
</evidence>
<organism evidence="2 3">
    <name type="scientific">Enterobacter cloacae</name>
    <dbReference type="NCBI Taxonomy" id="550"/>
    <lineage>
        <taxon>Bacteria</taxon>
        <taxon>Pseudomonadati</taxon>
        <taxon>Pseudomonadota</taxon>
        <taxon>Gammaproteobacteria</taxon>
        <taxon>Enterobacterales</taxon>
        <taxon>Enterobacteriaceae</taxon>
        <taxon>Enterobacter</taxon>
        <taxon>Enterobacter cloacae complex</taxon>
    </lineage>
</organism>
<proteinExistence type="predicted"/>
<accession>A0AB37VD02</accession>
<dbReference type="Proteomes" id="UP000289016">
    <property type="component" value="Unassembled WGS sequence"/>
</dbReference>
<protein>
    <submittedName>
        <fullName evidence="2">DNA polymerase III subunit theta</fullName>
    </submittedName>
</protein>
<dbReference type="Gene3D" id="1.20.58.250">
    <property type="entry name" value="DNA polymerase III-theta"/>
    <property type="match status" value="1"/>
</dbReference>
<sequence>MSQWNIAAFSKEDQDKVSVDKAAAAVAWQERMNKPVVPEMVEREQPESLRDYFRERLRIHRQNSLQLPRAGSPEYLKADEENN</sequence>
<dbReference type="GO" id="GO:0003677">
    <property type="term" value="F:DNA binding"/>
    <property type="evidence" value="ECO:0007669"/>
    <property type="project" value="InterPro"/>
</dbReference>
<evidence type="ECO:0000313" key="2">
    <source>
        <dbReference type="EMBL" id="RWT73726.1"/>
    </source>
</evidence>
<reference evidence="2 3" key="1">
    <citation type="submission" date="2018-06" db="EMBL/GenBank/DDBJ databases">
        <title>Carbapenemase-producing Enterobacteriaceae present in wastewater treatment plant effluent and nearby surface waters in the US.</title>
        <authorList>
            <person name="Mathys D.A."/>
            <person name="Mollenkopf D.F."/>
            <person name="Feicht S.M."/>
            <person name="Adams R.J."/>
            <person name="Albers A.L."/>
            <person name="Grooters S.V."/>
            <person name="Stuever D.M."/>
            <person name="Daniels J.B."/>
            <person name="Wittum T.E."/>
        </authorList>
    </citation>
    <scope>NUCLEOTIDE SEQUENCE [LARGE SCALE GENOMIC DNA]</scope>
    <source>
        <strain evidence="2 3">GEO_23_Down_A</strain>
    </source>
</reference>
<dbReference type="Pfam" id="PF06440">
    <property type="entry name" value="DNA_pol3_theta"/>
    <property type="match status" value="1"/>
</dbReference>
<dbReference type="SUPFAM" id="SSF46575">
    <property type="entry name" value="DNA polymerase III theta subunit-like"/>
    <property type="match status" value="1"/>
</dbReference>
<evidence type="ECO:0000313" key="3">
    <source>
        <dbReference type="Proteomes" id="UP000289016"/>
    </source>
</evidence>
<dbReference type="EMBL" id="QKPI01000081">
    <property type="protein sequence ID" value="RWT73726.1"/>
    <property type="molecule type" value="Genomic_DNA"/>
</dbReference>
<comment type="caution">
    <text evidence="2">The sequence shown here is derived from an EMBL/GenBank/DDBJ whole genome shotgun (WGS) entry which is preliminary data.</text>
</comment>
<feature type="region of interest" description="Disordered" evidence="1">
    <location>
        <begin position="63"/>
        <end position="83"/>
    </location>
</feature>
<dbReference type="InterPro" id="IPR036745">
    <property type="entry name" value="PolIII_theta_sf"/>
</dbReference>
<dbReference type="AlphaFoldDB" id="A0AB37VD02"/>
<name>A0AB37VD02_ENTCL</name>